<protein>
    <submittedName>
        <fullName evidence="2">Uncharacterized protein</fullName>
    </submittedName>
</protein>
<dbReference type="AlphaFoldDB" id="A0A0S4XNT2"/>
<name>A0A0S4XNT2_9BACT</name>
<keyword evidence="1" id="KW-0812">Transmembrane</keyword>
<dbReference type="EMBL" id="FAXN01000033">
    <property type="protein sequence ID" value="CUV65409.1"/>
    <property type="molecule type" value="Genomic_DNA"/>
</dbReference>
<keyword evidence="1" id="KW-1133">Transmembrane helix</keyword>
<evidence type="ECO:0000256" key="1">
    <source>
        <dbReference type="SAM" id="Phobius"/>
    </source>
</evidence>
<feature type="transmembrane region" description="Helical" evidence="1">
    <location>
        <begin position="37"/>
        <end position="57"/>
    </location>
</feature>
<keyword evidence="1" id="KW-0472">Membrane</keyword>
<accession>A0A0S4XNT2</accession>
<reference evidence="2" key="1">
    <citation type="submission" date="2015-11" db="EMBL/GenBank/DDBJ databases">
        <authorList>
            <person name="Zhang Y."/>
            <person name="Guo Z."/>
        </authorList>
    </citation>
    <scope>NUCLEOTIDE SEQUENCE</scope>
    <source>
        <strain evidence="2">BN30871</strain>
    </source>
</reference>
<evidence type="ECO:0000313" key="2">
    <source>
        <dbReference type="EMBL" id="CUV65409.1"/>
    </source>
</evidence>
<feature type="transmembrane region" description="Helical" evidence="1">
    <location>
        <begin position="6"/>
        <end position="25"/>
    </location>
</feature>
<organism evidence="2">
    <name type="scientific">Sulfurovum sp. enrichment culture clone C5</name>
    <dbReference type="NCBI Taxonomy" id="497650"/>
    <lineage>
        <taxon>Bacteria</taxon>
        <taxon>Pseudomonadati</taxon>
        <taxon>Campylobacterota</taxon>
        <taxon>Epsilonproteobacteria</taxon>
        <taxon>Campylobacterales</taxon>
        <taxon>Sulfurovaceae</taxon>
        <taxon>Sulfurovum</taxon>
        <taxon>environmental samples</taxon>
    </lineage>
</organism>
<gene>
    <name evidence="2" type="ORF">BN3087_330025</name>
</gene>
<proteinExistence type="predicted"/>
<sequence>MKYLNIIFGSVYILGGLYALIEGAISIKGNVITSEYFVYPIGLLMIGIGLLFFYLTYKGKEIEL</sequence>